<proteinExistence type="predicted"/>
<evidence type="ECO:0000256" key="3">
    <source>
        <dbReference type="ARBA" id="ARBA00022475"/>
    </source>
</evidence>
<dbReference type="Gene3D" id="1.10.3860.10">
    <property type="entry name" value="Sodium:dicarboxylate symporter"/>
    <property type="match status" value="1"/>
</dbReference>
<keyword evidence="2" id="KW-0813">Transport</keyword>
<keyword evidence="5 7" id="KW-1133">Transmembrane helix</keyword>
<feature type="transmembrane region" description="Helical" evidence="7">
    <location>
        <begin position="12"/>
        <end position="34"/>
    </location>
</feature>
<sequence length="406" mass="43502">MNQLKNIPLWKKILAGIIIGLGIGFLSTDVAVFISPLGNVFLRMLKMLIVPLVFFSITSGICKMGDVKQLRTVGSRYVLWIVVSAIISAAVGVGVALIFQPGQGTTEFLTTMEAGSEVSYSFIENVIHWFPTNVVESAVNADMLQIIVFCMFLGIALLTLGEKVHGLVKLIDQGSEAMLKITEFIMEFSPIGIMSLMATMVSTVSGAMMKEIMIFLVLDILSAAIILIIIYPLIIKFIAKINPFKFMQKIAPAMLVAISTTSSAATLPVSMKTADEELGIPENVYGFALPLGNTCGMSGFALFVGMCCIFASNLYGFDITFGGVLQFIFLGMVLSIGAAGVKGAGVVMSTVLLETLGMPLTLIPILAAVWPVIDPAHTVLNNVGDLCGTTIVAKRLGLMDMKVFDK</sequence>
<feature type="transmembrane region" description="Helical" evidence="7">
    <location>
        <begin position="351"/>
        <end position="373"/>
    </location>
</feature>
<dbReference type="SUPFAM" id="SSF118215">
    <property type="entry name" value="Proton glutamate symport protein"/>
    <property type="match status" value="1"/>
</dbReference>
<feature type="transmembrane region" description="Helical" evidence="7">
    <location>
        <begin position="143"/>
        <end position="160"/>
    </location>
</feature>
<gene>
    <name evidence="8" type="ordered locus">Clos_2344</name>
</gene>
<dbReference type="GO" id="GO:0006835">
    <property type="term" value="P:dicarboxylic acid transport"/>
    <property type="evidence" value="ECO:0007669"/>
    <property type="project" value="TreeGrafter"/>
</dbReference>
<evidence type="ECO:0000256" key="5">
    <source>
        <dbReference type="ARBA" id="ARBA00022989"/>
    </source>
</evidence>
<feature type="transmembrane region" description="Helical" evidence="7">
    <location>
        <begin position="291"/>
        <end position="312"/>
    </location>
</feature>
<evidence type="ECO:0000313" key="9">
    <source>
        <dbReference type="Proteomes" id="UP000000269"/>
    </source>
</evidence>
<keyword evidence="3" id="KW-1003">Cell membrane</keyword>
<dbReference type="Pfam" id="PF00375">
    <property type="entry name" value="SDF"/>
    <property type="match status" value="1"/>
</dbReference>
<keyword evidence="6 7" id="KW-0472">Membrane</keyword>
<dbReference type="HOGENOM" id="CLU_019375_7_1_9"/>
<evidence type="ECO:0000256" key="1">
    <source>
        <dbReference type="ARBA" id="ARBA00004651"/>
    </source>
</evidence>
<dbReference type="PANTHER" id="PTHR42865">
    <property type="entry name" value="PROTON/GLUTAMATE-ASPARTATE SYMPORTER"/>
    <property type="match status" value="1"/>
</dbReference>
<name>A8MJ94_ALKOO</name>
<dbReference type="RefSeq" id="WP_012160183.1">
    <property type="nucleotide sequence ID" value="NC_009922.1"/>
</dbReference>
<evidence type="ECO:0000313" key="8">
    <source>
        <dbReference type="EMBL" id="ABW19876.1"/>
    </source>
</evidence>
<comment type="subcellular location">
    <subcellularLocation>
        <location evidence="1">Cell membrane</location>
        <topology evidence="1">Multi-pass membrane protein</topology>
    </subcellularLocation>
</comment>
<reference evidence="9" key="1">
    <citation type="submission" date="2007-10" db="EMBL/GenBank/DDBJ databases">
        <title>Complete genome of Alkaliphilus oremlandii OhILAs.</title>
        <authorList>
            <person name="Copeland A."/>
            <person name="Lucas S."/>
            <person name="Lapidus A."/>
            <person name="Barry K."/>
            <person name="Detter J.C."/>
            <person name="Glavina del Rio T."/>
            <person name="Hammon N."/>
            <person name="Israni S."/>
            <person name="Dalin E."/>
            <person name="Tice H."/>
            <person name="Pitluck S."/>
            <person name="Chain P."/>
            <person name="Malfatti S."/>
            <person name="Shin M."/>
            <person name="Vergez L."/>
            <person name="Schmutz J."/>
            <person name="Larimer F."/>
            <person name="Land M."/>
            <person name="Hauser L."/>
            <person name="Kyrpides N."/>
            <person name="Mikhailova N."/>
            <person name="Stolz J.F."/>
            <person name="Dawson A."/>
            <person name="Fisher E."/>
            <person name="Crable B."/>
            <person name="Perera E."/>
            <person name="Lisak J."/>
            <person name="Ranganathan M."/>
            <person name="Basu P."/>
            <person name="Richardson P."/>
        </authorList>
    </citation>
    <scope>NUCLEOTIDE SEQUENCE [LARGE SCALE GENOMIC DNA]</scope>
    <source>
        <strain evidence="9">OhILAs</strain>
    </source>
</reference>
<dbReference type="Proteomes" id="UP000000269">
    <property type="component" value="Chromosome"/>
</dbReference>
<dbReference type="OrthoDB" id="9768885at2"/>
<dbReference type="InterPro" id="IPR036458">
    <property type="entry name" value="Na:dicarbo_symporter_sf"/>
</dbReference>
<protein>
    <submittedName>
        <fullName evidence="8">Sodium:dicarboxylate symporter</fullName>
    </submittedName>
</protein>
<dbReference type="PRINTS" id="PR00173">
    <property type="entry name" value="EDTRNSPORT"/>
</dbReference>
<evidence type="ECO:0000256" key="2">
    <source>
        <dbReference type="ARBA" id="ARBA00022448"/>
    </source>
</evidence>
<accession>A8MJ94</accession>
<dbReference type="EMBL" id="CP000853">
    <property type="protein sequence ID" value="ABW19876.1"/>
    <property type="molecule type" value="Genomic_DNA"/>
</dbReference>
<feature type="transmembrane region" description="Helical" evidence="7">
    <location>
        <begin position="319"/>
        <end position="339"/>
    </location>
</feature>
<feature type="transmembrane region" description="Helical" evidence="7">
    <location>
        <begin position="181"/>
        <end position="200"/>
    </location>
</feature>
<dbReference type="PANTHER" id="PTHR42865:SF7">
    <property type="entry name" value="PROTON_GLUTAMATE-ASPARTATE SYMPORTER"/>
    <property type="match status" value="1"/>
</dbReference>
<keyword evidence="4 7" id="KW-0812">Transmembrane</keyword>
<feature type="transmembrane region" description="Helical" evidence="7">
    <location>
        <begin position="40"/>
        <end position="65"/>
    </location>
</feature>
<dbReference type="eggNOG" id="COG1301">
    <property type="taxonomic scope" value="Bacteria"/>
</dbReference>
<evidence type="ECO:0000256" key="6">
    <source>
        <dbReference type="ARBA" id="ARBA00023136"/>
    </source>
</evidence>
<dbReference type="KEGG" id="aoe:Clos_2344"/>
<evidence type="ECO:0000256" key="7">
    <source>
        <dbReference type="SAM" id="Phobius"/>
    </source>
</evidence>
<feature type="transmembrane region" description="Helical" evidence="7">
    <location>
        <begin position="212"/>
        <end position="238"/>
    </location>
</feature>
<dbReference type="AlphaFoldDB" id="A8MJ94"/>
<dbReference type="GO" id="GO:0005886">
    <property type="term" value="C:plasma membrane"/>
    <property type="evidence" value="ECO:0007669"/>
    <property type="project" value="UniProtKB-SubCell"/>
</dbReference>
<evidence type="ECO:0000256" key="4">
    <source>
        <dbReference type="ARBA" id="ARBA00022692"/>
    </source>
</evidence>
<feature type="transmembrane region" description="Helical" evidence="7">
    <location>
        <begin position="250"/>
        <end position="271"/>
    </location>
</feature>
<dbReference type="InterPro" id="IPR001991">
    <property type="entry name" value="Na-dicarboxylate_symporter"/>
</dbReference>
<keyword evidence="9" id="KW-1185">Reference proteome</keyword>
<feature type="transmembrane region" description="Helical" evidence="7">
    <location>
        <begin position="77"/>
        <end position="99"/>
    </location>
</feature>
<dbReference type="STRING" id="350688.Clos_2344"/>
<dbReference type="GO" id="GO:0015293">
    <property type="term" value="F:symporter activity"/>
    <property type="evidence" value="ECO:0007669"/>
    <property type="project" value="UniProtKB-KW"/>
</dbReference>
<organism evidence="8 9">
    <name type="scientific">Alkaliphilus oremlandii (strain OhILAs)</name>
    <name type="common">Clostridium oremlandii (strain OhILAs)</name>
    <dbReference type="NCBI Taxonomy" id="350688"/>
    <lineage>
        <taxon>Bacteria</taxon>
        <taxon>Bacillati</taxon>
        <taxon>Bacillota</taxon>
        <taxon>Clostridia</taxon>
        <taxon>Peptostreptococcales</taxon>
        <taxon>Natronincolaceae</taxon>
        <taxon>Alkaliphilus</taxon>
    </lineage>
</organism>